<protein>
    <submittedName>
        <fullName evidence="2">SPFH domain / Band 7 family protein</fullName>
    </submittedName>
</protein>
<dbReference type="AlphaFoldDB" id="A0A1M7RLZ6"/>
<proteinExistence type="predicted"/>
<dbReference type="Pfam" id="PF01145">
    <property type="entry name" value="Band_7"/>
    <property type="match status" value="1"/>
</dbReference>
<organism evidence="2 3">
    <name type="scientific">Cryptosporangium aurantiacum</name>
    <dbReference type="NCBI Taxonomy" id="134849"/>
    <lineage>
        <taxon>Bacteria</taxon>
        <taxon>Bacillati</taxon>
        <taxon>Actinomycetota</taxon>
        <taxon>Actinomycetes</taxon>
        <taxon>Cryptosporangiales</taxon>
        <taxon>Cryptosporangiaceae</taxon>
        <taxon>Cryptosporangium</taxon>
    </lineage>
</organism>
<sequence>MVTDWVLPVLGVAILVGCAYVASASAVRVPGDHVGVVYRRYGGHPGADFKVRTRGGAGPQAATLNADRVYLRPRWLYDVEFVPRVTVPTGTIGVVVAKHGAPPEPDRTLARHVECDSFQDGRAFLLGGGQVGRQQAVLLGGGSYDVNPHLFEVVTVDTVGAGRYGLTAADLHEISVPMGATGVVVVQEGAPALEQHGVVAPVVEGHASFQRPEVFLARGGRRGAQAETLSRGGVYRINPWFARVVLIPTRDLTLEWAKRTKPDDNFDVALDQIRINVEGHWLRFDMSQTIRIPPSAAPYLIGRFGEQETVAHPSPSPTTSRAPVQRFVERVIGRTVESYFHATAAAHRVLVFMCRHDEVRLELEGRVREAISEYGVEAVKTTLNEFESETPELDVLRRYLAAVRDRGAALDYERQIAEKEEEIRTIRRAGDREDRSLESVALEDRLRLLGKDVVTTQIFLAELAAMQMPSVIAGDGDALLRELPVNRMYSLIDRVLGTDGPRVVEAPVPSAPPPGLSTSTAEDTCVPLYLVVDESAERLGAVERGVRALCRNLIEAPAVGAVLRLAVVGLGDTADERLPLRRVAGALPEFGLVARGRPSLRALFARLGDRIPGDVTMLKDQGLRVRRPQVIVLTARPPTADDEWRPLRDRLVDRDRTRYAPEILACGIGTADPATVAALATGPGLALVAADPASPETEERVGELLRSWVEQLARAVLDGREMEARCPSGFVPAGRADSRER</sequence>
<evidence type="ECO:0000313" key="2">
    <source>
        <dbReference type="EMBL" id="SHN47122.1"/>
    </source>
</evidence>
<dbReference type="Proteomes" id="UP000184440">
    <property type="component" value="Unassembled WGS sequence"/>
</dbReference>
<evidence type="ECO:0000259" key="1">
    <source>
        <dbReference type="Pfam" id="PF01145"/>
    </source>
</evidence>
<gene>
    <name evidence="2" type="ORF">SAMN05443668_12078</name>
</gene>
<evidence type="ECO:0000313" key="3">
    <source>
        <dbReference type="Proteomes" id="UP000184440"/>
    </source>
</evidence>
<feature type="domain" description="Band 7" evidence="1">
    <location>
        <begin position="227"/>
        <end position="385"/>
    </location>
</feature>
<dbReference type="EMBL" id="FRCS01000020">
    <property type="protein sequence ID" value="SHN47122.1"/>
    <property type="molecule type" value="Genomic_DNA"/>
</dbReference>
<name>A0A1M7RLZ6_9ACTN</name>
<reference evidence="2 3" key="1">
    <citation type="submission" date="2016-11" db="EMBL/GenBank/DDBJ databases">
        <authorList>
            <person name="Jaros S."/>
            <person name="Januszkiewicz K."/>
            <person name="Wedrychowicz H."/>
        </authorList>
    </citation>
    <scope>NUCLEOTIDE SEQUENCE [LARGE SCALE GENOMIC DNA]</scope>
    <source>
        <strain evidence="2 3">DSM 46144</strain>
    </source>
</reference>
<accession>A0A1M7RLZ6</accession>
<dbReference type="InterPro" id="IPR001107">
    <property type="entry name" value="Band_7"/>
</dbReference>
<dbReference type="STRING" id="134849.SAMN05443668_12078"/>
<keyword evidence="3" id="KW-1185">Reference proteome</keyword>